<dbReference type="InterPro" id="IPR046947">
    <property type="entry name" value="LytR-like"/>
</dbReference>
<protein>
    <submittedName>
        <fullName evidence="4">DNA-binding response regulator, LytR/AlgR family</fullName>
    </submittedName>
</protein>
<dbReference type="PANTHER" id="PTHR37299">
    <property type="entry name" value="TRANSCRIPTIONAL REGULATOR-RELATED"/>
    <property type="match status" value="1"/>
</dbReference>
<keyword evidence="4" id="KW-0238">DNA-binding</keyword>
<evidence type="ECO:0000256" key="1">
    <source>
        <dbReference type="PROSITE-ProRule" id="PRU00169"/>
    </source>
</evidence>
<dbReference type="InterPro" id="IPR001789">
    <property type="entry name" value="Sig_transdc_resp-reg_receiver"/>
</dbReference>
<feature type="domain" description="HTH LytTR-type" evidence="3">
    <location>
        <begin position="134"/>
        <end position="232"/>
    </location>
</feature>
<feature type="modified residue" description="4-aspartylphosphate" evidence="1">
    <location>
        <position position="53"/>
    </location>
</feature>
<dbReference type="PANTHER" id="PTHR37299:SF1">
    <property type="entry name" value="STAGE 0 SPORULATION PROTEIN A HOMOLOG"/>
    <property type="match status" value="1"/>
</dbReference>
<evidence type="ECO:0000259" key="2">
    <source>
        <dbReference type="PROSITE" id="PS50110"/>
    </source>
</evidence>
<sequence>MNCIVVDDESVSREILTFLCNQEPNLEVVGAFNNAMDAFIFLNKEQVDLIFLDVHMPGFSGFDFLQTLKSSSQIILTTSDKESALKAFDYENIAAFLIKPIDPDRFKKAILKVEKILSISPSETITNSKGTSQFYINIDKRLIKLNSKDVNMIEAKGDYVLIHLEDKEYRVHTTLSKIKAKLPTEFFFQVHRSYIINLSKIIDIQDNTILIQKFVIPISRSRRSELMNKLNLI</sequence>
<proteinExistence type="predicted"/>
<dbReference type="InterPro" id="IPR007492">
    <property type="entry name" value="LytTR_DNA-bd_dom"/>
</dbReference>
<dbReference type="SMART" id="SM00850">
    <property type="entry name" value="LytTR"/>
    <property type="match status" value="1"/>
</dbReference>
<dbReference type="STRING" id="237018.SAMN04489723_11975"/>
<dbReference type="Pfam" id="PF00072">
    <property type="entry name" value="Response_reg"/>
    <property type="match status" value="1"/>
</dbReference>
<evidence type="ECO:0000259" key="3">
    <source>
        <dbReference type="PROSITE" id="PS50930"/>
    </source>
</evidence>
<dbReference type="SUPFAM" id="SSF52172">
    <property type="entry name" value="CheY-like"/>
    <property type="match status" value="1"/>
</dbReference>
<dbReference type="GO" id="GO:0000156">
    <property type="term" value="F:phosphorelay response regulator activity"/>
    <property type="evidence" value="ECO:0007669"/>
    <property type="project" value="InterPro"/>
</dbReference>
<keyword evidence="5" id="KW-1185">Reference proteome</keyword>
<dbReference type="OrthoDB" id="1646880at2"/>
<dbReference type="Proteomes" id="UP000198790">
    <property type="component" value="Unassembled WGS sequence"/>
</dbReference>
<dbReference type="Gene3D" id="3.40.50.2300">
    <property type="match status" value="1"/>
</dbReference>
<feature type="domain" description="Response regulatory" evidence="2">
    <location>
        <begin position="2"/>
        <end position="114"/>
    </location>
</feature>
<evidence type="ECO:0000313" key="4">
    <source>
        <dbReference type="EMBL" id="SFB55293.1"/>
    </source>
</evidence>
<keyword evidence="1" id="KW-0597">Phosphoprotein</keyword>
<dbReference type="AlphaFoldDB" id="A0A1I1C489"/>
<evidence type="ECO:0000313" key="5">
    <source>
        <dbReference type="Proteomes" id="UP000198790"/>
    </source>
</evidence>
<organism evidence="4 5">
    <name type="scientific">Algoriphagus aquimarinus</name>
    <dbReference type="NCBI Taxonomy" id="237018"/>
    <lineage>
        <taxon>Bacteria</taxon>
        <taxon>Pseudomonadati</taxon>
        <taxon>Bacteroidota</taxon>
        <taxon>Cytophagia</taxon>
        <taxon>Cytophagales</taxon>
        <taxon>Cyclobacteriaceae</taxon>
        <taxon>Algoriphagus</taxon>
    </lineage>
</organism>
<dbReference type="GO" id="GO:0003677">
    <property type="term" value="F:DNA binding"/>
    <property type="evidence" value="ECO:0007669"/>
    <property type="project" value="UniProtKB-KW"/>
</dbReference>
<dbReference type="PROSITE" id="PS50110">
    <property type="entry name" value="RESPONSE_REGULATORY"/>
    <property type="match status" value="1"/>
</dbReference>
<dbReference type="InterPro" id="IPR011006">
    <property type="entry name" value="CheY-like_superfamily"/>
</dbReference>
<accession>A0A1I1C489</accession>
<gene>
    <name evidence="4" type="ORF">SAMN04489723_11975</name>
</gene>
<dbReference type="PROSITE" id="PS50930">
    <property type="entry name" value="HTH_LYTTR"/>
    <property type="match status" value="1"/>
</dbReference>
<name>A0A1I1C489_9BACT</name>
<reference evidence="4 5" key="1">
    <citation type="submission" date="2016-10" db="EMBL/GenBank/DDBJ databases">
        <authorList>
            <person name="de Groot N.N."/>
        </authorList>
    </citation>
    <scope>NUCLEOTIDE SEQUENCE [LARGE SCALE GENOMIC DNA]</scope>
    <source>
        <strain evidence="4 5">DSM 23399</strain>
    </source>
</reference>
<dbReference type="SMART" id="SM00448">
    <property type="entry name" value="REC"/>
    <property type="match status" value="1"/>
</dbReference>
<dbReference type="EMBL" id="FOKK01000019">
    <property type="protein sequence ID" value="SFB55293.1"/>
    <property type="molecule type" value="Genomic_DNA"/>
</dbReference>
<dbReference type="RefSeq" id="WP_092900357.1">
    <property type="nucleotide sequence ID" value="NZ_FOKK01000019.1"/>
</dbReference>
<dbReference type="Pfam" id="PF04397">
    <property type="entry name" value="LytTR"/>
    <property type="match status" value="1"/>
</dbReference>
<dbReference type="Gene3D" id="2.40.50.1020">
    <property type="entry name" value="LytTr DNA-binding domain"/>
    <property type="match status" value="1"/>
</dbReference>